<dbReference type="InterPro" id="IPR004358">
    <property type="entry name" value="Sig_transdc_His_kin-like_C"/>
</dbReference>
<dbReference type="Pfam" id="PF05226">
    <property type="entry name" value="CHASE2"/>
    <property type="match status" value="1"/>
</dbReference>
<keyword evidence="21" id="KW-1185">Reference proteome</keyword>
<evidence type="ECO:0000256" key="13">
    <source>
        <dbReference type="ARBA" id="ARBA00023136"/>
    </source>
</evidence>
<dbReference type="FunFam" id="3.30.565.10:FF:000010">
    <property type="entry name" value="Sensor histidine kinase RcsC"/>
    <property type="match status" value="1"/>
</dbReference>
<dbReference type="PROSITE" id="PS50109">
    <property type="entry name" value="HIS_KIN"/>
    <property type="match status" value="1"/>
</dbReference>
<keyword evidence="8" id="KW-0547">Nucleotide-binding</keyword>
<dbReference type="SMART" id="SM00388">
    <property type="entry name" value="HisKA"/>
    <property type="match status" value="1"/>
</dbReference>
<accession>A0A926VAR1</accession>
<dbReference type="GO" id="GO:0000155">
    <property type="term" value="F:phosphorelay sensor kinase activity"/>
    <property type="evidence" value="ECO:0007669"/>
    <property type="project" value="InterPro"/>
</dbReference>
<keyword evidence="9" id="KW-0418">Kinase</keyword>
<comment type="subcellular location">
    <subcellularLocation>
        <location evidence="2">Membrane</location>
    </subcellularLocation>
</comment>
<dbReference type="SMART" id="SM00387">
    <property type="entry name" value="HATPase_c"/>
    <property type="match status" value="1"/>
</dbReference>
<protein>
    <recommendedName>
        <fullName evidence="14">Circadian input-output histidine kinase CikA</fullName>
        <ecNumber evidence="4">2.7.13.3</ecNumber>
    </recommendedName>
</protein>
<gene>
    <name evidence="20" type="ORF">H6G03_04680</name>
</gene>
<keyword evidence="13 17" id="KW-0472">Membrane</keyword>
<keyword evidence="16" id="KW-0175">Coiled coil</keyword>
<dbReference type="EC" id="2.7.13.3" evidence="4"/>
<evidence type="ECO:0000256" key="3">
    <source>
        <dbReference type="ARBA" id="ARBA00006402"/>
    </source>
</evidence>
<evidence type="ECO:0000313" key="20">
    <source>
        <dbReference type="EMBL" id="MBD2180409.1"/>
    </source>
</evidence>
<dbReference type="Gene3D" id="3.40.50.2300">
    <property type="match status" value="1"/>
</dbReference>
<dbReference type="SUPFAM" id="SSF52172">
    <property type="entry name" value="CheY-like"/>
    <property type="match status" value="1"/>
</dbReference>
<dbReference type="EMBL" id="JACJPW010000008">
    <property type="protein sequence ID" value="MBD2180409.1"/>
    <property type="molecule type" value="Genomic_DNA"/>
</dbReference>
<dbReference type="GO" id="GO:0016020">
    <property type="term" value="C:membrane"/>
    <property type="evidence" value="ECO:0007669"/>
    <property type="project" value="UniProtKB-SubCell"/>
</dbReference>
<dbReference type="Pfam" id="PF00512">
    <property type="entry name" value="HisKA"/>
    <property type="match status" value="1"/>
</dbReference>
<dbReference type="Pfam" id="PF00072">
    <property type="entry name" value="Response_reg"/>
    <property type="match status" value="1"/>
</dbReference>
<feature type="transmembrane region" description="Helical" evidence="17">
    <location>
        <begin position="355"/>
        <end position="376"/>
    </location>
</feature>
<feature type="domain" description="Response regulatory" evidence="19">
    <location>
        <begin position="714"/>
        <end position="830"/>
    </location>
</feature>
<evidence type="ECO:0000256" key="5">
    <source>
        <dbReference type="ARBA" id="ARBA00022553"/>
    </source>
</evidence>
<dbReference type="PROSITE" id="PS50110">
    <property type="entry name" value="RESPONSE_REGULATORY"/>
    <property type="match status" value="1"/>
</dbReference>
<keyword evidence="6" id="KW-0808">Transferase</keyword>
<feature type="coiled-coil region" evidence="16">
    <location>
        <begin position="413"/>
        <end position="447"/>
    </location>
</feature>
<dbReference type="InterPro" id="IPR003661">
    <property type="entry name" value="HisK_dim/P_dom"/>
</dbReference>
<dbReference type="SMART" id="SM01080">
    <property type="entry name" value="CHASE2"/>
    <property type="match status" value="1"/>
</dbReference>
<dbReference type="InterPro" id="IPR007890">
    <property type="entry name" value="CHASE2"/>
</dbReference>
<feature type="domain" description="Histidine kinase" evidence="18">
    <location>
        <begin position="461"/>
        <end position="690"/>
    </location>
</feature>
<dbReference type="InterPro" id="IPR011006">
    <property type="entry name" value="CheY-like_superfamily"/>
</dbReference>
<evidence type="ECO:0000256" key="2">
    <source>
        <dbReference type="ARBA" id="ARBA00004370"/>
    </source>
</evidence>
<dbReference type="SUPFAM" id="SSF55874">
    <property type="entry name" value="ATPase domain of HSP90 chaperone/DNA topoisomerase II/histidine kinase"/>
    <property type="match status" value="1"/>
</dbReference>
<dbReference type="SMART" id="SM00448">
    <property type="entry name" value="REC"/>
    <property type="match status" value="1"/>
</dbReference>
<keyword evidence="5 15" id="KW-0597">Phosphoprotein</keyword>
<dbReference type="InterPro" id="IPR005467">
    <property type="entry name" value="His_kinase_dom"/>
</dbReference>
<reference evidence="20" key="2">
    <citation type="submission" date="2020-08" db="EMBL/GenBank/DDBJ databases">
        <authorList>
            <person name="Chen M."/>
            <person name="Teng W."/>
            <person name="Zhao L."/>
            <person name="Hu C."/>
            <person name="Zhou Y."/>
            <person name="Han B."/>
            <person name="Song L."/>
            <person name="Shu W."/>
        </authorList>
    </citation>
    <scope>NUCLEOTIDE SEQUENCE</scope>
    <source>
        <strain evidence="20">FACHB-1375</strain>
    </source>
</reference>
<evidence type="ECO:0000256" key="9">
    <source>
        <dbReference type="ARBA" id="ARBA00022777"/>
    </source>
</evidence>
<feature type="modified residue" description="4-aspartylphosphate" evidence="15">
    <location>
        <position position="763"/>
    </location>
</feature>
<evidence type="ECO:0000256" key="4">
    <source>
        <dbReference type="ARBA" id="ARBA00012438"/>
    </source>
</evidence>
<evidence type="ECO:0000256" key="11">
    <source>
        <dbReference type="ARBA" id="ARBA00022989"/>
    </source>
</evidence>
<dbReference type="Pfam" id="PF02518">
    <property type="entry name" value="HATPase_c"/>
    <property type="match status" value="1"/>
</dbReference>
<dbReference type="PANTHER" id="PTHR45339">
    <property type="entry name" value="HYBRID SIGNAL TRANSDUCTION HISTIDINE KINASE J"/>
    <property type="match status" value="1"/>
</dbReference>
<dbReference type="Gene3D" id="1.10.287.130">
    <property type="match status" value="1"/>
</dbReference>
<dbReference type="InterPro" id="IPR001789">
    <property type="entry name" value="Sig_transdc_resp-reg_receiver"/>
</dbReference>
<comment type="caution">
    <text evidence="20">The sequence shown here is derived from an EMBL/GenBank/DDBJ whole genome shotgun (WGS) entry which is preliminary data.</text>
</comment>
<evidence type="ECO:0000259" key="18">
    <source>
        <dbReference type="PROSITE" id="PS50109"/>
    </source>
</evidence>
<dbReference type="AlphaFoldDB" id="A0A926VAR1"/>
<evidence type="ECO:0000256" key="7">
    <source>
        <dbReference type="ARBA" id="ARBA00022692"/>
    </source>
</evidence>
<evidence type="ECO:0000256" key="6">
    <source>
        <dbReference type="ARBA" id="ARBA00022679"/>
    </source>
</evidence>
<keyword evidence="10" id="KW-0067">ATP-binding</keyword>
<comment type="similarity">
    <text evidence="3">In the N-terminal section; belongs to the phytochrome family.</text>
</comment>
<evidence type="ECO:0000256" key="1">
    <source>
        <dbReference type="ARBA" id="ARBA00000085"/>
    </source>
</evidence>
<evidence type="ECO:0000256" key="14">
    <source>
        <dbReference type="ARBA" id="ARBA00074306"/>
    </source>
</evidence>
<dbReference type="RefSeq" id="WP_190462580.1">
    <property type="nucleotide sequence ID" value="NZ_JACJPW010000008.1"/>
</dbReference>
<dbReference type="SUPFAM" id="SSF47384">
    <property type="entry name" value="Homodimeric domain of signal transducing histidine kinase"/>
    <property type="match status" value="1"/>
</dbReference>
<evidence type="ECO:0000256" key="8">
    <source>
        <dbReference type="ARBA" id="ARBA00022741"/>
    </source>
</evidence>
<dbReference type="PRINTS" id="PR00344">
    <property type="entry name" value="BCTRLSENSOR"/>
</dbReference>
<dbReference type="CDD" id="cd17546">
    <property type="entry name" value="REC_hyHK_CKI1_RcsC-like"/>
    <property type="match status" value="1"/>
</dbReference>
<evidence type="ECO:0000256" key="12">
    <source>
        <dbReference type="ARBA" id="ARBA00023012"/>
    </source>
</evidence>
<reference evidence="20" key="1">
    <citation type="journal article" date="2015" name="ISME J.">
        <title>Draft Genome Sequence of Streptomyces incarnatus NRRL8089, which Produces the Nucleoside Antibiotic Sinefungin.</title>
        <authorList>
            <person name="Oshima K."/>
            <person name="Hattori M."/>
            <person name="Shimizu H."/>
            <person name="Fukuda K."/>
            <person name="Nemoto M."/>
            <person name="Inagaki K."/>
            <person name="Tamura T."/>
        </authorList>
    </citation>
    <scope>NUCLEOTIDE SEQUENCE</scope>
    <source>
        <strain evidence="20">FACHB-1375</strain>
    </source>
</reference>
<keyword evidence="11 17" id="KW-1133">Transmembrane helix</keyword>
<evidence type="ECO:0000256" key="16">
    <source>
        <dbReference type="SAM" id="Coils"/>
    </source>
</evidence>
<comment type="catalytic activity">
    <reaction evidence="1">
        <text>ATP + protein L-histidine = ADP + protein N-phospho-L-histidine.</text>
        <dbReference type="EC" id="2.7.13.3"/>
    </reaction>
</comment>
<dbReference type="InterPro" id="IPR003594">
    <property type="entry name" value="HATPase_dom"/>
</dbReference>
<dbReference type="CDD" id="cd16922">
    <property type="entry name" value="HATPase_EvgS-ArcB-TorS-like"/>
    <property type="match status" value="1"/>
</dbReference>
<keyword evidence="12" id="KW-0902">Two-component regulatory system</keyword>
<name>A0A926VAR1_9CYAN</name>
<dbReference type="Proteomes" id="UP000641646">
    <property type="component" value="Unassembled WGS sequence"/>
</dbReference>
<dbReference type="GO" id="GO:0005524">
    <property type="term" value="F:ATP binding"/>
    <property type="evidence" value="ECO:0007669"/>
    <property type="project" value="UniProtKB-KW"/>
</dbReference>
<dbReference type="Gene3D" id="3.30.565.10">
    <property type="entry name" value="Histidine kinase-like ATPase, C-terminal domain"/>
    <property type="match status" value="1"/>
</dbReference>
<sequence>MLPNPILRPLQRSIGQWRGVLITAPSIAGLAILANSVGLFQMLEWATLDLYFRQRPSEPIDERIVIVRVDEYDIKQIGKWPIPDAVLAKALDHLKAQQPQAIGLDIYRDLPVQPGHQKLEQVFKSTPNLIGVEKVVGNNVAPAPTLSKLGQVAFADLVLDADGKVRRGLMSVKLEENQTKLSLSARLSLMYLQAKGITLQTKKPGELQLGKAVFTPFRGNDGGYVRANYGGYQVLLNYRGLENKFHQISITDVLANRISPDLLRDRIVLIGATGQSFNDLFLTPYSRSSLGTAKQTPGVVIHANLISQTLSAALEGRALIKVWPEPLECWWIFFWSTCGAILASIFPLKRYTLGSIFLLGCGLSSGYYLAFLNGWWIPGVPSLLVLVGSAVVNTGYILIENLHISHKKLEDYSRTLEEKVKERTVELERKKDELEQQAIELAKAKEIAVAANAAKSAFLANMSHELRTPLNAILGFTQLMARDASLSKENQEYIGIINRSGEHLLSLINDVLEMSKIELGRLELNENNLDLYNLIDTVKELFQLKAESKGLELIFDVEMDVPQYIITDGKKLRQILINLLSNSIKFTERGSVILHVKTLSESSPNNAKLNQKDSTLLFEVQDTGFGIAPEEINSLFEAFVQTETGRKSQQGTGLGLAISKQFVEQMGGKISVQSQVGKGTIFTFSIQVQAALATENIKAEPTAIALAPNTPKYRILVVDDRYENRLLLIKLLESIGFFVREASNGEEAIAIWSDFEPHLIWMDIKMPVMDGYEATKIIKATPQGKSTIIIALTASALKHEREFMSEAGYDDFLLKPFSENLLLNKMAEYLSISYVYAGEEKTDSQASKNLYSALTIEDLCVMSSSWVQELYDAALTCDDGQIMELIKEIPQSNTNLVRALTDLAHDFRFDVLIDLSMKLINE</sequence>
<feature type="transmembrane region" description="Helical" evidence="17">
    <location>
        <begin position="20"/>
        <end position="43"/>
    </location>
</feature>
<keyword evidence="7 17" id="KW-0812">Transmembrane</keyword>
<evidence type="ECO:0000256" key="15">
    <source>
        <dbReference type="PROSITE-ProRule" id="PRU00169"/>
    </source>
</evidence>
<organism evidence="20 21">
    <name type="scientific">Aerosakkonema funiforme FACHB-1375</name>
    <dbReference type="NCBI Taxonomy" id="2949571"/>
    <lineage>
        <taxon>Bacteria</taxon>
        <taxon>Bacillati</taxon>
        <taxon>Cyanobacteriota</taxon>
        <taxon>Cyanophyceae</taxon>
        <taxon>Oscillatoriophycideae</taxon>
        <taxon>Aerosakkonematales</taxon>
        <taxon>Aerosakkonemataceae</taxon>
        <taxon>Aerosakkonema</taxon>
    </lineage>
</organism>
<evidence type="ECO:0000256" key="17">
    <source>
        <dbReference type="SAM" id="Phobius"/>
    </source>
</evidence>
<dbReference type="PANTHER" id="PTHR45339:SF1">
    <property type="entry name" value="HYBRID SIGNAL TRANSDUCTION HISTIDINE KINASE J"/>
    <property type="match status" value="1"/>
</dbReference>
<evidence type="ECO:0000259" key="19">
    <source>
        <dbReference type="PROSITE" id="PS50110"/>
    </source>
</evidence>
<dbReference type="FunFam" id="1.10.287.130:FF:000004">
    <property type="entry name" value="Ethylene receptor 1"/>
    <property type="match status" value="1"/>
</dbReference>
<evidence type="ECO:0000256" key="10">
    <source>
        <dbReference type="ARBA" id="ARBA00022840"/>
    </source>
</evidence>
<dbReference type="InterPro" id="IPR036890">
    <property type="entry name" value="HATPase_C_sf"/>
</dbReference>
<dbReference type="InterPro" id="IPR036097">
    <property type="entry name" value="HisK_dim/P_sf"/>
</dbReference>
<dbReference type="CDD" id="cd00082">
    <property type="entry name" value="HisKA"/>
    <property type="match status" value="1"/>
</dbReference>
<proteinExistence type="inferred from homology"/>
<evidence type="ECO:0000313" key="21">
    <source>
        <dbReference type="Proteomes" id="UP000641646"/>
    </source>
</evidence>
<feature type="transmembrane region" description="Helical" evidence="17">
    <location>
        <begin position="330"/>
        <end position="348"/>
    </location>
</feature>